<feature type="non-terminal residue" evidence="1">
    <location>
        <position position="443"/>
    </location>
</feature>
<name>A0A8J2NH13_9HEXA</name>
<comment type="caution">
    <text evidence="1">The sequence shown here is derived from an EMBL/GenBank/DDBJ whole genome shotgun (WGS) entry which is preliminary data.</text>
</comment>
<organism evidence="1 2">
    <name type="scientific">Allacma fusca</name>
    <dbReference type="NCBI Taxonomy" id="39272"/>
    <lineage>
        <taxon>Eukaryota</taxon>
        <taxon>Metazoa</taxon>
        <taxon>Ecdysozoa</taxon>
        <taxon>Arthropoda</taxon>
        <taxon>Hexapoda</taxon>
        <taxon>Collembola</taxon>
        <taxon>Symphypleona</taxon>
        <taxon>Sminthuridae</taxon>
        <taxon>Allacma</taxon>
    </lineage>
</organism>
<sequence length="443" mass="51284">MRLVFDAAAKSCGVSLNDALLAGRDFLTPLPRHLFNFRHYPIAVTGDIKKMFPQIKISEEDQPAQRFLWRGQDRSRPPDEYVMTSMIFGAKSSPCSAQYVRDVNALQFKCQFPEAVEAITHRHYMDNLLDSFSNPTDAQKQIQDIFNIHSEGGFLMCNWLTNNEDLMRWIPSHLRTDSDKDLNFDMGLPQERILGLKWDPNSESLKFNLKFHKVESVMTLKRVPTKRKFLRILMSVFDPLGLVSHLTVRGKFLLQKIWRADLMWDEELPPSLNPKWELFRQSLDHISSVSIPRCYLWDQESIRCTDLHIFCDASERGYAVVAYFRFVTKNNVKTSFVLAKSRVAPLKFVSVPRLELLAAVMAVRISKTVQDGHKFLISTTTFWTDSQIVLTWLRSDARKFQTFVANRVGEIEEATTIDHWRWIPTELNTADFATKDNPANDEL</sequence>
<evidence type="ECO:0000313" key="2">
    <source>
        <dbReference type="Proteomes" id="UP000708208"/>
    </source>
</evidence>
<dbReference type="OrthoDB" id="7698192at2759"/>
<dbReference type="EMBL" id="CAJVCH010009210">
    <property type="protein sequence ID" value="CAG7666302.1"/>
    <property type="molecule type" value="Genomic_DNA"/>
</dbReference>
<protein>
    <submittedName>
        <fullName evidence="1">Uncharacterized protein</fullName>
    </submittedName>
</protein>
<gene>
    <name evidence="1" type="ORF">AFUS01_LOCUS1665</name>
</gene>
<keyword evidence="2" id="KW-1185">Reference proteome</keyword>
<dbReference type="AlphaFoldDB" id="A0A8J2NH13"/>
<dbReference type="Pfam" id="PF05380">
    <property type="entry name" value="Peptidase_A17"/>
    <property type="match status" value="1"/>
</dbReference>
<reference evidence="1" key="1">
    <citation type="submission" date="2021-06" db="EMBL/GenBank/DDBJ databases">
        <authorList>
            <person name="Hodson N. C."/>
            <person name="Mongue J. A."/>
            <person name="Jaron S. K."/>
        </authorList>
    </citation>
    <scope>NUCLEOTIDE SEQUENCE</scope>
</reference>
<accession>A0A8J2NH13</accession>
<dbReference type="PANTHER" id="PTHR47331">
    <property type="entry name" value="PHD-TYPE DOMAIN-CONTAINING PROTEIN"/>
    <property type="match status" value="1"/>
</dbReference>
<proteinExistence type="predicted"/>
<dbReference type="PANTHER" id="PTHR47331:SF5">
    <property type="entry name" value="RIBONUCLEASE H"/>
    <property type="match status" value="1"/>
</dbReference>
<dbReference type="InterPro" id="IPR008042">
    <property type="entry name" value="Retrotrans_Pao"/>
</dbReference>
<dbReference type="Proteomes" id="UP000708208">
    <property type="component" value="Unassembled WGS sequence"/>
</dbReference>
<evidence type="ECO:0000313" key="1">
    <source>
        <dbReference type="EMBL" id="CAG7666302.1"/>
    </source>
</evidence>